<dbReference type="Pfam" id="PF09550">
    <property type="entry name" value="Phage_TAC_6"/>
    <property type="match status" value="1"/>
</dbReference>
<evidence type="ECO:0000313" key="3">
    <source>
        <dbReference type="Proteomes" id="UP000824300"/>
    </source>
</evidence>
<gene>
    <name evidence="2" type="ORF">K3162_09225</name>
</gene>
<feature type="region of interest" description="Disordered" evidence="1">
    <location>
        <begin position="41"/>
        <end position="64"/>
    </location>
</feature>
<accession>A0ABX8ZS61</accession>
<proteinExistence type="predicted"/>
<dbReference type="Proteomes" id="UP000824300">
    <property type="component" value="Chromosome"/>
</dbReference>
<reference evidence="2 3" key="1">
    <citation type="submission" date="2021-08" db="EMBL/GenBank/DDBJ databases">
        <title>Comparative Genomics Analysis of the Genus Qipengyuania Reveals Extensive Genetic Diversity and Metabolic Versatility, Including the Description of Fifteen Novel Species.</title>
        <authorList>
            <person name="Liu Y."/>
        </authorList>
    </citation>
    <scope>NUCLEOTIDE SEQUENCE [LARGE SCALE GENOMIC DNA]</scope>
    <source>
        <strain evidence="2 3">1NDW3</strain>
    </source>
</reference>
<organism evidence="2 3">
    <name type="scientific">Qipengyuania xiapuensis</name>
    <dbReference type="NCBI Taxonomy" id="2867236"/>
    <lineage>
        <taxon>Bacteria</taxon>
        <taxon>Pseudomonadati</taxon>
        <taxon>Pseudomonadota</taxon>
        <taxon>Alphaproteobacteria</taxon>
        <taxon>Sphingomonadales</taxon>
        <taxon>Erythrobacteraceae</taxon>
        <taxon>Qipengyuania</taxon>
    </lineage>
</organism>
<dbReference type="EMBL" id="CP081296">
    <property type="protein sequence ID" value="QZD91734.1"/>
    <property type="molecule type" value="Genomic_DNA"/>
</dbReference>
<evidence type="ECO:0000256" key="1">
    <source>
        <dbReference type="SAM" id="MobiDB-lite"/>
    </source>
</evidence>
<evidence type="ECO:0000313" key="2">
    <source>
        <dbReference type="EMBL" id="QZD91734.1"/>
    </source>
</evidence>
<feature type="compositionally biased region" description="Basic and acidic residues" evidence="1">
    <location>
        <begin position="52"/>
        <end position="64"/>
    </location>
</feature>
<protein>
    <submittedName>
        <fullName evidence="2">Phage tail assembly chaperone</fullName>
    </submittedName>
</protein>
<sequence>MLRTFTGNTLELAALAARLLGWTPAAFWAATPAELAACLGQGEAGTAPPSRSEIDRMIERDRNG</sequence>
<dbReference type="RefSeq" id="WP_221427439.1">
    <property type="nucleotide sequence ID" value="NZ_CP081296.1"/>
</dbReference>
<name>A0ABX8ZS61_9SPHN</name>
<dbReference type="InterPro" id="IPR019056">
    <property type="entry name" value="Phage_TAC_6"/>
</dbReference>
<keyword evidence="3" id="KW-1185">Reference proteome</keyword>